<gene>
    <name evidence="1" type="ORF">SAMN05216386_2490</name>
</gene>
<name>A0A1I5E0T1_9PROT</name>
<dbReference type="GO" id="GO:0003677">
    <property type="term" value="F:DNA binding"/>
    <property type="evidence" value="ECO:0007669"/>
    <property type="project" value="InterPro"/>
</dbReference>
<accession>A0A1I5E0T1</accession>
<organism evidence="1 2">
    <name type="scientific">Nitrosospira briensis</name>
    <dbReference type="NCBI Taxonomy" id="35799"/>
    <lineage>
        <taxon>Bacteria</taxon>
        <taxon>Pseudomonadati</taxon>
        <taxon>Pseudomonadota</taxon>
        <taxon>Betaproteobacteria</taxon>
        <taxon>Nitrosomonadales</taxon>
        <taxon>Nitrosomonadaceae</taxon>
        <taxon>Nitrosospira</taxon>
    </lineage>
</organism>
<proteinExistence type="predicted"/>
<dbReference type="InterPro" id="IPR036977">
    <property type="entry name" value="DNA_primase_Znf_CHC2"/>
</dbReference>
<dbReference type="Gene3D" id="3.90.580.10">
    <property type="entry name" value="Zinc finger, CHC2-type domain"/>
    <property type="match status" value="1"/>
</dbReference>
<sequence>MDRTINSGMAGTLYRAKPQNGRWGAIVSIHHLLSLLNKVKRTGSGRWLAACPAHDDRNPSLALRELDDGRVLLHCFAGCAAHEIVSSVGLQLTDLFPAGEIQGGKGRPERRPFAAADILRCIAFEALVVAVAATTRLAGPLSDTDHNRLMLAVTRIHEALAAGGISDAK</sequence>
<dbReference type="Proteomes" id="UP000183107">
    <property type="component" value="Unassembled WGS sequence"/>
</dbReference>
<evidence type="ECO:0000313" key="2">
    <source>
        <dbReference type="Proteomes" id="UP000183107"/>
    </source>
</evidence>
<protein>
    <recommendedName>
        <fullName evidence="3">CHC2 zinc finger</fullName>
    </recommendedName>
</protein>
<dbReference type="GO" id="GO:0006260">
    <property type="term" value="P:DNA replication"/>
    <property type="evidence" value="ECO:0007669"/>
    <property type="project" value="InterPro"/>
</dbReference>
<evidence type="ECO:0008006" key="3">
    <source>
        <dbReference type="Google" id="ProtNLM"/>
    </source>
</evidence>
<dbReference type="SUPFAM" id="SSF57783">
    <property type="entry name" value="Zinc beta-ribbon"/>
    <property type="match status" value="1"/>
</dbReference>
<dbReference type="RefSeq" id="WP_256208604.1">
    <property type="nucleotide sequence ID" value="NZ_FOVJ01000006.1"/>
</dbReference>
<keyword evidence="2" id="KW-1185">Reference proteome</keyword>
<dbReference type="GO" id="GO:0008270">
    <property type="term" value="F:zinc ion binding"/>
    <property type="evidence" value="ECO:0007669"/>
    <property type="project" value="InterPro"/>
</dbReference>
<dbReference type="AlphaFoldDB" id="A0A1I5E0T1"/>
<evidence type="ECO:0000313" key="1">
    <source>
        <dbReference type="EMBL" id="SFO04910.1"/>
    </source>
</evidence>
<reference evidence="2" key="1">
    <citation type="submission" date="2016-10" db="EMBL/GenBank/DDBJ databases">
        <authorList>
            <person name="Varghese N."/>
        </authorList>
    </citation>
    <scope>NUCLEOTIDE SEQUENCE [LARGE SCALE GENOMIC DNA]</scope>
    <source>
        <strain evidence="2">Nsp8</strain>
    </source>
</reference>
<dbReference type="EMBL" id="FOVJ01000006">
    <property type="protein sequence ID" value="SFO04910.1"/>
    <property type="molecule type" value="Genomic_DNA"/>
</dbReference>